<comment type="caution">
    <text evidence="2">The sequence shown here is derived from an EMBL/GenBank/DDBJ whole genome shotgun (WGS) entry which is preliminary data.</text>
</comment>
<proteinExistence type="predicted"/>
<sequence length="197" mass="21724">MNSPAVTSAGPVVQDTHHTSASRTKRFAVGIFEDEDVLLHAIDNMRAAGVRIYDVFSPYPVHGIDDALGIERSRLPIAAFFFGCCGLSFALWMQIYMLGFDWPMIIGGKPNIALPSFIPVSFELTVLFTAFGMMITFFTISGLYPKPTVNVLDARATDDKFVVAVELDESSSQLSKLTTLFRDNGASEVNHKEMTNF</sequence>
<accession>A0A7Y0AFA4</accession>
<keyword evidence="1" id="KW-1133">Transmembrane helix</keyword>
<dbReference type="EMBL" id="JABBGH010000002">
    <property type="protein sequence ID" value="NML66262.1"/>
    <property type="molecule type" value="Genomic_DNA"/>
</dbReference>
<feature type="transmembrane region" description="Helical" evidence="1">
    <location>
        <begin position="77"/>
        <end position="97"/>
    </location>
</feature>
<keyword evidence="1" id="KW-0812">Transmembrane</keyword>
<evidence type="ECO:0000313" key="2">
    <source>
        <dbReference type="EMBL" id="NML66262.1"/>
    </source>
</evidence>
<name>A0A7Y0AFA4_9BACT</name>
<dbReference type="InterPro" id="IPR021776">
    <property type="entry name" value="ActD"/>
</dbReference>
<feature type="transmembrane region" description="Helical" evidence="1">
    <location>
        <begin position="117"/>
        <end position="140"/>
    </location>
</feature>
<dbReference type="AlphaFoldDB" id="A0A7Y0AFA4"/>
<dbReference type="PANTHER" id="PTHR40394">
    <property type="entry name" value="LIPOPROTEIN-RELATED"/>
    <property type="match status" value="1"/>
</dbReference>
<evidence type="ECO:0000313" key="3">
    <source>
        <dbReference type="Proteomes" id="UP000559626"/>
    </source>
</evidence>
<organism evidence="2 3">
    <name type="scientific">Hymenobacter polaris</name>
    <dbReference type="NCBI Taxonomy" id="2682546"/>
    <lineage>
        <taxon>Bacteria</taxon>
        <taxon>Pseudomonadati</taxon>
        <taxon>Bacteroidota</taxon>
        <taxon>Cytophagia</taxon>
        <taxon>Cytophagales</taxon>
        <taxon>Hymenobacteraceae</taxon>
        <taxon>Hymenobacter</taxon>
    </lineage>
</organism>
<protein>
    <submittedName>
        <fullName evidence="2">DUF3341 domain-containing protein</fullName>
    </submittedName>
</protein>
<dbReference type="PANTHER" id="PTHR40394:SF2">
    <property type="entry name" value="QUINOL:CYTOCHROME C OXIDOREDUCTASE MEMBRANE PROTEIN"/>
    <property type="match status" value="1"/>
</dbReference>
<dbReference type="Proteomes" id="UP000559626">
    <property type="component" value="Unassembled WGS sequence"/>
</dbReference>
<dbReference type="Pfam" id="PF11821">
    <property type="entry name" value="ActD"/>
    <property type="match status" value="1"/>
</dbReference>
<evidence type="ECO:0000256" key="1">
    <source>
        <dbReference type="SAM" id="Phobius"/>
    </source>
</evidence>
<gene>
    <name evidence="2" type="ORF">HHL22_13700</name>
</gene>
<keyword evidence="1" id="KW-0472">Membrane</keyword>
<dbReference type="RefSeq" id="WP_169531919.1">
    <property type="nucleotide sequence ID" value="NZ_JABBGH010000002.1"/>
</dbReference>
<keyword evidence="3" id="KW-1185">Reference proteome</keyword>
<reference evidence="2 3" key="1">
    <citation type="submission" date="2020-04" db="EMBL/GenBank/DDBJ databases">
        <title>Hymenobacter polaris sp. nov., isolated from Arctic soil.</title>
        <authorList>
            <person name="Dahal R.H."/>
        </authorList>
    </citation>
    <scope>NUCLEOTIDE SEQUENCE [LARGE SCALE GENOMIC DNA]</scope>
    <source>
        <strain evidence="2 3">RP-2-7</strain>
    </source>
</reference>